<dbReference type="RefSeq" id="WP_066269743.1">
    <property type="nucleotide sequence ID" value="NZ_JARMAB010000016.1"/>
</dbReference>
<protein>
    <submittedName>
        <fullName evidence="2">DUF6044 family protein</fullName>
    </submittedName>
</protein>
<keyword evidence="1" id="KW-0812">Transmembrane</keyword>
<keyword evidence="3" id="KW-1185">Reference proteome</keyword>
<dbReference type="Pfam" id="PF19510">
    <property type="entry name" value="DUF6044"/>
    <property type="match status" value="1"/>
</dbReference>
<accession>A0ABU6MHD3</accession>
<feature type="transmembrane region" description="Helical" evidence="1">
    <location>
        <begin position="20"/>
        <end position="39"/>
    </location>
</feature>
<keyword evidence="1" id="KW-0472">Membrane</keyword>
<evidence type="ECO:0000313" key="2">
    <source>
        <dbReference type="EMBL" id="MED1203808.1"/>
    </source>
</evidence>
<keyword evidence="1" id="KW-1133">Transmembrane helix</keyword>
<evidence type="ECO:0000256" key="1">
    <source>
        <dbReference type="SAM" id="Phobius"/>
    </source>
</evidence>
<gene>
    <name evidence="2" type="ORF">P4T90_12110</name>
</gene>
<feature type="transmembrane region" description="Helical" evidence="1">
    <location>
        <begin position="357"/>
        <end position="375"/>
    </location>
</feature>
<name>A0ABU6MHD3_9BACI</name>
<dbReference type="Proteomes" id="UP001341444">
    <property type="component" value="Unassembled WGS sequence"/>
</dbReference>
<feature type="transmembrane region" description="Helical" evidence="1">
    <location>
        <begin position="288"/>
        <end position="305"/>
    </location>
</feature>
<feature type="transmembrane region" description="Helical" evidence="1">
    <location>
        <begin position="314"/>
        <end position="334"/>
    </location>
</feature>
<feature type="transmembrane region" description="Helical" evidence="1">
    <location>
        <begin position="380"/>
        <end position="397"/>
    </location>
</feature>
<comment type="caution">
    <text evidence="2">The sequence shown here is derived from an EMBL/GenBank/DDBJ whole genome shotgun (WGS) entry which is preliminary data.</text>
</comment>
<feature type="transmembrane region" description="Helical" evidence="1">
    <location>
        <begin position="224"/>
        <end position="244"/>
    </location>
</feature>
<feature type="transmembrane region" description="Helical" evidence="1">
    <location>
        <begin position="143"/>
        <end position="172"/>
    </location>
</feature>
<reference evidence="2 3" key="1">
    <citation type="submission" date="2023-03" db="EMBL/GenBank/DDBJ databases">
        <title>Bacillus Genome Sequencing.</title>
        <authorList>
            <person name="Dunlap C."/>
        </authorList>
    </citation>
    <scope>NUCLEOTIDE SEQUENCE [LARGE SCALE GENOMIC DNA]</scope>
    <source>
        <strain evidence="2 3">B-23453</strain>
    </source>
</reference>
<sequence>MAGFKQSNRLHSGLGTKEKIYIGVSLLIIIIWVSPYFFLGQNAHMRVQDNLDSNIAWYKVLNESGQLFGSLNAHIPQIINGEMRRDAFYSQFYGVVVLFSIFPPIIAYGLTQLITRLGAFLGMYLLLKHHFMKEKDYALIQAGTALTFALTPFWPSGMLSILGMPLALWAFLNIRNGSRSWKNFAVLTILPFLSSFILGFCFFLSVLGIFWAVDAWRAKKWNGVFLLSILYMTCIYLLIDYRLVVSMIVPSGLTNRNEFVESDNGLMDSLSLTIRNYVLSHNQDRTESAVVIMPLTLIALGIVLVKKEWRKEKLFIGLHILNFVLSLWYAFWFFEGWQPLKDHIAILTTFNFGRFHYLRPGIIYVLFAISLRILWRMGKWGHIAVTVLLAAQLWMIIPTNEQINYSDDPSYKQYFAQQQFTDIKNYIGLPQSQYRVVSIGIHPDIAQYNGFYTLDTYNNFYPLSYKHQFRKIIAPELNKSPELKSYFDQWGGRCYIFVSELGEHYMYSKYSNVKIKHLQLNTAVLKQMGGRYVLSAVPILNAKQNHLAFEKSFNSKDSWWEIYLYKVQ</sequence>
<organism evidence="2 3">
    <name type="scientific">Heyndrickxia acidicola</name>
    <dbReference type="NCBI Taxonomy" id="209389"/>
    <lineage>
        <taxon>Bacteria</taxon>
        <taxon>Bacillati</taxon>
        <taxon>Bacillota</taxon>
        <taxon>Bacilli</taxon>
        <taxon>Bacillales</taxon>
        <taxon>Bacillaceae</taxon>
        <taxon>Heyndrickxia</taxon>
    </lineage>
</organism>
<feature type="transmembrane region" description="Helical" evidence="1">
    <location>
        <begin position="87"/>
        <end position="107"/>
    </location>
</feature>
<evidence type="ECO:0000313" key="3">
    <source>
        <dbReference type="Proteomes" id="UP001341444"/>
    </source>
</evidence>
<dbReference type="InterPro" id="IPR046107">
    <property type="entry name" value="DUF6044"/>
</dbReference>
<proteinExistence type="predicted"/>
<feature type="transmembrane region" description="Helical" evidence="1">
    <location>
        <begin position="184"/>
        <end position="212"/>
    </location>
</feature>
<dbReference type="EMBL" id="JARMAB010000016">
    <property type="protein sequence ID" value="MED1203808.1"/>
    <property type="molecule type" value="Genomic_DNA"/>
</dbReference>